<reference evidence="7 8" key="1">
    <citation type="submission" date="2006-01" db="EMBL/GenBank/DDBJ databases">
        <title>Complete sequence of Rhodopseudomonas palustris HaA2.</title>
        <authorList>
            <consortium name="US DOE Joint Genome Institute"/>
            <person name="Copeland A."/>
            <person name="Lucas S."/>
            <person name="Lapidus A."/>
            <person name="Barry K."/>
            <person name="Detter J.C."/>
            <person name="Glavina T."/>
            <person name="Hammon N."/>
            <person name="Israni S."/>
            <person name="Pitluck S."/>
            <person name="Chain P."/>
            <person name="Malfatti S."/>
            <person name="Shin M."/>
            <person name="Vergez L."/>
            <person name="Schmutz J."/>
            <person name="Larimer F."/>
            <person name="Land M."/>
            <person name="Hauser L."/>
            <person name="Pelletier D.A."/>
            <person name="Kyrpides N."/>
            <person name="Anderson I."/>
            <person name="Oda Y."/>
            <person name="Harwood C.S."/>
            <person name="Richardson P."/>
        </authorList>
    </citation>
    <scope>NUCLEOTIDE SEQUENCE [LARGE SCALE GENOMIC DNA]</scope>
    <source>
        <strain evidence="7 8">HaA2</strain>
    </source>
</reference>
<dbReference type="AlphaFoldDB" id="Q2ISL9"/>
<evidence type="ECO:0000256" key="3">
    <source>
        <dbReference type="ARBA" id="ARBA00022630"/>
    </source>
</evidence>
<dbReference type="eggNOG" id="COG1960">
    <property type="taxonomic scope" value="Bacteria"/>
</dbReference>
<dbReference type="Pfam" id="PF02771">
    <property type="entry name" value="Acyl-CoA_dh_N"/>
    <property type="match status" value="1"/>
</dbReference>
<dbReference type="EMBL" id="CP000250">
    <property type="protein sequence ID" value="ABD08791.1"/>
    <property type="molecule type" value="Genomic_DNA"/>
</dbReference>
<dbReference type="InterPro" id="IPR036250">
    <property type="entry name" value="AcylCo_DH-like_C"/>
</dbReference>
<name>Q2ISL9_RHOP2</name>
<dbReference type="KEGG" id="rpb:RPB_4098"/>
<proteinExistence type="inferred from homology"/>
<feature type="domain" description="Acyl-CoA dehydrogenase/oxidase N-terminal" evidence="6">
    <location>
        <begin position="10"/>
        <end position="120"/>
    </location>
</feature>
<feature type="domain" description="Acyl-CoA dehydrogenase/oxidase C-terminal" evidence="5">
    <location>
        <begin position="230"/>
        <end position="344"/>
    </location>
</feature>
<dbReference type="InterPro" id="IPR009100">
    <property type="entry name" value="AcylCoA_DH/oxidase_NM_dom_sf"/>
</dbReference>
<dbReference type="Proteomes" id="UP000008809">
    <property type="component" value="Chromosome"/>
</dbReference>
<organism evidence="7 8">
    <name type="scientific">Rhodopseudomonas palustris (strain HaA2)</name>
    <dbReference type="NCBI Taxonomy" id="316058"/>
    <lineage>
        <taxon>Bacteria</taxon>
        <taxon>Pseudomonadati</taxon>
        <taxon>Pseudomonadota</taxon>
        <taxon>Alphaproteobacteria</taxon>
        <taxon>Hyphomicrobiales</taxon>
        <taxon>Nitrobacteraceae</taxon>
        <taxon>Rhodopseudomonas</taxon>
    </lineage>
</organism>
<accession>Q2ISL9</accession>
<protein>
    <submittedName>
        <fullName evidence="7">Acyl-CoA dehydrogenase</fullName>
    </submittedName>
</protein>
<dbReference type="PANTHER" id="PTHR43884">
    <property type="entry name" value="ACYL-COA DEHYDROGENASE"/>
    <property type="match status" value="1"/>
</dbReference>
<dbReference type="PANTHER" id="PTHR43884:SF12">
    <property type="entry name" value="ISOVALERYL-COA DEHYDROGENASE, MITOCHONDRIAL-RELATED"/>
    <property type="match status" value="1"/>
</dbReference>
<dbReference type="InterPro" id="IPR037069">
    <property type="entry name" value="AcylCoA_DH/ox_N_sf"/>
</dbReference>
<dbReference type="InterPro" id="IPR013786">
    <property type="entry name" value="AcylCoA_DH/ox_N"/>
</dbReference>
<evidence type="ECO:0000259" key="5">
    <source>
        <dbReference type="Pfam" id="PF00441"/>
    </source>
</evidence>
<evidence type="ECO:0000313" key="7">
    <source>
        <dbReference type="EMBL" id="ABD08791.1"/>
    </source>
</evidence>
<evidence type="ECO:0000256" key="2">
    <source>
        <dbReference type="ARBA" id="ARBA00009347"/>
    </source>
</evidence>
<dbReference type="SUPFAM" id="SSF56645">
    <property type="entry name" value="Acyl-CoA dehydrogenase NM domain-like"/>
    <property type="match status" value="1"/>
</dbReference>
<evidence type="ECO:0000256" key="4">
    <source>
        <dbReference type="ARBA" id="ARBA00022827"/>
    </source>
</evidence>
<dbReference type="GO" id="GO:0003995">
    <property type="term" value="F:acyl-CoA dehydrogenase activity"/>
    <property type="evidence" value="ECO:0007669"/>
    <property type="project" value="TreeGrafter"/>
</dbReference>
<dbReference type="InterPro" id="IPR046373">
    <property type="entry name" value="Acyl-CoA_Oxase/DH_mid-dom_sf"/>
</dbReference>
<sequence length="373" mass="39856">MIPILSPTHTKALIDRSRLFATTAFDRADKADATATIDSTLWSEFHRSGLAMAAFPERLGGSGLCENERQGVLCTVLRMVGAGDLSIARLFEGHVNAISLVCRYGTEAQIASLAIDVADGATAGVWGADDAAGLTIVGAGNAAELRGRKILASGAGFVTRPIVTAKAGDDQLMCLLRLALDYPVDLSGWTAQGMRSTATGAVELSGIAVGGDEIVGVAGDFMRQPYFSGGAWRFCAAHLGAMERLVDLFRDHLISRGRGEDPYQLQRVAHCVAAARTARFWVEEAARRFGSDDKDASAVVGFTNMTRMVTERSALDIMEAVQRGVGLPSFIRPSPIERICRDLATYLRQPVPDLAMSDAARSWLRSSVSVGDF</sequence>
<dbReference type="Gene3D" id="2.40.110.10">
    <property type="entry name" value="Butyryl-CoA Dehydrogenase, subunit A, domain 2"/>
    <property type="match status" value="1"/>
</dbReference>
<dbReference type="HOGENOM" id="CLU_018204_3_1_5"/>
<keyword evidence="3" id="KW-0285">Flavoprotein</keyword>
<dbReference type="Gene3D" id="1.20.140.10">
    <property type="entry name" value="Butyryl-CoA Dehydrogenase, subunit A, domain 3"/>
    <property type="match status" value="1"/>
</dbReference>
<evidence type="ECO:0000256" key="1">
    <source>
        <dbReference type="ARBA" id="ARBA00001974"/>
    </source>
</evidence>
<dbReference type="InterPro" id="IPR009075">
    <property type="entry name" value="AcylCo_DH/oxidase_C"/>
</dbReference>
<evidence type="ECO:0000259" key="6">
    <source>
        <dbReference type="Pfam" id="PF02771"/>
    </source>
</evidence>
<gene>
    <name evidence="7" type="ordered locus">RPB_4098</name>
</gene>
<dbReference type="Pfam" id="PF00441">
    <property type="entry name" value="Acyl-CoA_dh_1"/>
    <property type="match status" value="1"/>
</dbReference>
<dbReference type="Gene3D" id="1.10.540.10">
    <property type="entry name" value="Acyl-CoA dehydrogenase/oxidase, N-terminal domain"/>
    <property type="match status" value="1"/>
</dbReference>
<evidence type="ECO:0000313" key="8">
    <source>
        <dbReference type="Proteomes" id="UP000008809"/>
    </source>
</evidence>
<comment type="similarity">
    <text evidence="2">Belongs to the acyl-CoA dehydrogenase family.</text>
</comment>
<keyword evidence="4" id="KW-0274">FAD</keyword>
<comment type="cofactor">
    <cofactor evidence="1">
        <name>FAD</name>
        <dbReference type="ChEBI" id="CHEBI:57692"/>
    </cofactor>
</comment>
<dbReference type="SUPFAM" id="SSF47203">
    <property type="entry name" value="Acyl-CoA dehydrogenase C-terminal domain-like"/>
    <property type="match status" value="1"/>
</dbReference>
<dbReference type="RefSeq" id="WP_011442975.1">
    <property type="nucleotide sequence ID" value="NC_007778.1"/>
</dbReference>
<keyword evidence="8" id="KW-1185">Reference proteome</keyword>
<dbReference type="GO" id="GO:0050660">
    <property type="term" value="F:flavin adenine dinucleotide binding"/>
    <property type="evidence" value="ECO:0007669"/>
    <property type="project" value="InterPro"/>
</dbReference>
<dbReference type="STRING" id="316058.RPB_4098"/>